<dbReference type="EMBL" id="QRBF01000005">
    <property type="protein sequence ID" value="RDS82713.1"/>
    <property type="molecule type" value="Genomic_DNA"/>
</dbReference>
<dbReference type="AlphaFoldDB" id="A0A370X2S4"/>
<feature type="compositionally biased region" description="Low complexity" evidence="1">
    <location>
        <begin position="341"/>
        <end position="351"/>
    </location>
</feature>
<evidence type="ECO:0000313" key="4">
    <source>
        <dbReference type="Proteomes" id="UP000255334"/>
    </source>
</evidence>
<dbReference type="PANTHER" id="PTHR30441">
    <property type="entry name" value="DUF748 DOMAIN-CONTAINING PROTEIN"/>
    <property type="match status" value="1"/>
</dbReference>
<keyword evidence="4" id="KW-1185">Reference proteome</keyword>
<keyword evidence="2" id="KW-0812">Transmembrane</keyword>
<dbReference type="Proteomes" id="UP000255334">
    <property type="component" value="Unassembled WGS sequence"/>
</dbReference>
<feature type="region of interest" description="Disordered" evidence="1">
    <location>
        <begin position="341"/>
        <end position="360"/>
    </location>
</feature>
<sequence length="360" mass="38034">MPRPLRVLLIACACIAGVVALSVLVALYLLLQPDRFTKMLQAQANDAGLQLTLSSPASPTLFPRPALQLMGITLAARDNGLGTPNMPILLAANGRLVLPWHTLFGGPMVISRMQIDSPRVDLDALQAWLLNLPSQSAVVPDQIPRIATGVRIRNGSVVENNSQWLSDVSLDTGRLAPSQPFWINLSAKETDGTPLQLQISSVPSITSGALMLGNIVLHASDSNATALQLTGHARWQGAANASMELQGKFYEAGEGNYDAAISLSPAATDTPLLLRIKLLGKNNHVDLELPPLAMAQWWNQMANPQAPKLSSPPGNGEINMATLDVGKVHIEGLSIQTGNAVPASAGSVASPDQSAAPHPQ</sequence>
<proteinExistence type="predicted"/>
<dbReference type="InterPro" id="IPR052894">
    <property type="entry name" value="AsmA-related"/>
</dbReference>
<keyword evidence="2" id="KW-0472">Membrane</keyword>
<dbReference type="PANTHER" id="PTHR30441:SF4">
    <property type="entry name" value="PROTEIN ASMA"/>
    <property type="match status" value="1"/>
</dbReference>
<evidence type="ECO:0000256" key="1">
    <source>
        <dbReference type="SAM" id="MobiDB-lite"/>
    </source>
</evidence>
<feature type="transmembrane region" description="Helical" evidence="2">
    <location>
        <begin position="7"/>
        <end position="31"/>
    </location>
</feature>
<accession>A0A370X2S4</accession>
<dbReference type="GO" id="GO:0005886">
    <property type="term" value="C:plasma membrane"/>
    <property type="evidence" value="ECO:0007669"/>
    <property type="project" value="TreeGrafter"/>
</dbReference>
<evidence type="ECO:0000256" key="2">
    <source>
        <dbReference type="SAM" id="Phobius"/>
    </source>
</evidence>
<reference evidence="3 4" key="1">
    <citation type="submission" date="2018-07" db="EMBL/GenBank/DDBJ databases">
        <title>Dyella monticola sp. nov. and Dyella psychrodurans sp. nov. isolated from monsoon evergreen broad-leaved forest soil of Dinghu Mountain, China.</title>
        <authorList>
            <person name="Gao Z."/>
            <person name="Qiu L."/>
        </authorList>
    </citation>
    <scope>NUCLEOTIDE SEQUENCE [LARGE SCALE GENOMIC DNA]</scope>
    <source>
        <strain evidence="3 4">4MSK11</strain>
    </source>
</reference>
<dbReference type="GO" id="GO:0090313">
    <property type="term" value="P:regulation of protein targeting to membrane"/>
    <property type="evidence" value="ECO:0007669"/>
    <property type="project" value="TreeGrafter"/>
</dbReference>
<dbReference type="OrthoDB" id="5965899at2"/>
<gene>
    <name evidence="3" type="ORF">DWU99_13390</name>
</gene>
<comment type="caution">
    <text evidence="3">The sequence shown here is derived from an EMBL/GenBank/DDBJ whole genome shotgun (WGS) entry which is preliminary data.</text>
</comment>
<keyword evidence="2" id="KW-1133">Transmembrane helix</keyword>
<protein>
    <submittedName>
        <fullName evidence="3">Membrane assembly protein AsmA</fullName>
    </submittedName>
</protein>
<evidence type="ECO:0000313" key="3">
    <source>
        <dbReference type="EMBL" id="RDS82713.1"/>
    </source>
</evidence>
<organism evidence="3 4">
    <name type="scientific">Dyella psychrodurans</name>
    <dbReference type="NCBI Taxonomy" id="1927960"/>
    <lineage>
        <taxon>Bacteria</taxon>
        <taxon>Pseudomonadati</taxon>
        <taxon>Pseudomonadota</taxon>
        <taxon>Gammaproteobacteria</taxon>
        <taxon>Lysobacterales</taxon>
        <taxon>Rhodanobacteraceae</taxon>
        <taxon>Dyella</taxon>
    </lineage>
</organism>
<name>A0A370X2S4_9GAMM</name>